<comment type="similarity">
    <text evidence="1">Belongs to the LysR transcriptional regulatory family.</text>
</comment>
<dbReference type="EMBL" id="NHNT01000008">
    <property type="protein sequence ID" value="OUZ38538.1"/>
    <property type="molecule type" value="Genomic_DNA"/>
</dbReference>
<evidence type="ECO:0000256" key="3">
    <source>
        <dbReference type="ARBA" id="ARBA00023125"/>
    </source>
</evidence>
<dbReference type="Gene3D" id="3.40.190.290">
    <property type="match status" value="1"/>
</dbReference>
<evidence type="ECO:0000256" key="4">
    <source>
        <dbReference type="ARBA" id="ARBA00023163"/>
    </source>
</evidence>
<dbReference type="Pfam" id="PF03466">
    <property type="entry name" value="LysR_substrate"/>
    <property type="match status" value="1"/>
</dbReference>
<dbReference type="PANTHER" id="PTHR30419">
    <property type="entry name" value="HTH-TYPE TRANSCRIPTIONAL REGULATOR YBHD"/>
    <property type="match status" value="1"/>
</dbReference>
<reference evidence="6 7" key="1">
    <citation type="journal article" date="2017" name="Int. J. Syst. Evol. Microbiol.">
        <title>Solibacillus kalamii sp. nov., isolated from a high-efficiency particulate arrestance filter system used in the International Space Station.</title>
        <authorList>
            <person name="Checinska Sielaff A."/>
            <person name="Kumar R.M."/>
            <person name="Pal D."/>
            <person name="Mayilraj S."/>
            <person name="Venkateswaran K."/>
        </authorList>
    </citation>
    <scope>NUCLEOTIDE SEQUENCE [LARGE SCALE GENOMIC DNA]</scope>
    <source>
        <strain evidence="6 7">ISSFR-015</strain>
    </source>
</reference>
<dbReference type="PROSITE" id="PS50931">
    <property type="entry name" value="HTH_LYSR"/>
    <property type="match status" value="1"/>
</dbReference>
<evidence type="ECO:0000313" key="6">
    <source>
        <dbReference type="EMBL" id="OUZ38538.1"/>
    </source>
</evidence>
<dbReference type="Gene3D" id="1.10.10.10">
    <property type="entry name" value="Winged helix-like DNA-binding domain superfamily/Winged helix DNA-binding domain"/>
    <property type="match status" value="1"/>
</dbReference>
<dbReference type="SUPFAM" id="SSF46785">
    <property type="entry name" value="Winged helix' DNA-binding domain"/>
    <property type="match status" value="1"/>
</dbReference>
<feature type="domain" description="HTH lysR-type" evidence="5">
    <location>
        <begin position="1"/>
        <end position="58"/>
    </location>
</feature>
<dbReference type="InterPro" id="IPR005119">
    <property type="entry name" value="LysR_subst-bd"/>
</dbReference>
<dbReference type="InterPro" id="IPR050950">
    <property type="entry name" value="HTH-type_LysR_regulators"/>
</dbReference>
<keyword evidence="2" id="KW-0805">Transcription regulation</keyword>
<protein>
    <submittedName>
        <fullName evidence="6">Transcriptional regulator</fullName>
    </submittedName>
</protein>
<dbReference type="PANTHER" id="PTHR30419:SF25">
    <property type="entry name" value="HTH-TYPE TRANSCRIPTIONAL REGULATOR YTLI"/>
    <property type="match status" value="1"/>
</dbReference>
<dbReference type="PRINTS" id="PR00039">
    <property type="entry name" value="HTHLYSR"/>
</dbReference>
<name>A0ABX3ZFR3_9BACL</name>
<keyword evidence="3" id="KW-0238">DNA-binding</keyword>
<evidence type="ECO:0000256" key="2">
    <source>
        <dbReference type="ARBA" id="ARBA00023015"/>
    </source>
</evidence>
<accession>A0ABX3ZFR3</accession>
<proteinExistence type="inferred from homology"/>
<evidence type="ECO:0000259" key="5">
    <source>
        <dbReference type="PROSITE" id="PS50931"/>
    </source>
</evidence>
<dbReference type="SUPFAM" id="SSF53850">
    <property type="entry name" value="Periplasmic binding protein-like II"/>
    <property type="match status" value="1"/>
</dbReference>
<keyword evidence="4" id="KW-0804">Transcription</keyword>
<dbReference type="CDD" id="cd05466">
    <property type="entry name" value="PBP2_LTTR_substrate"/>
    <property type="match status" value="1"/>
</dbReference>
<dbReference type="Proteomes" id="UP000196594">
    <property type="component" value="Unassembled WGS sequence"/>
</dbReference>
<dbReference type="RefSeq" id="WP_087617767.1">
    <property type="nucleotide sequence ID" value="NZ_JAFBEY010000006.1"/>
</dbReference>
<gene>
    <name evidence="6" type="ORF">CBM15_12350</name>
</gene>
<dbReference type="Pfam" id="PF00126">
    <property type="entry name" value="HTH_1"/>
    <property type="match status" value="1"/>
</dbReference>
<comment type="caution">
    <text evidence="6">The sequence shown here is derived from an EMBL/GenBank/DDBJ whole genome shotgun (WGS) entry which is preliminary data.</text>
</comment>
<dbReference type="InterPro" id="IPR036390">
    <property type="entry name" value="WH_DNA-bd_sf"/>
</dbReference>
<dbReference type="InterPro" id="IPR036388">
    <property type="entry name" value="WH-like_DNA-bd_sf"/>
</dbReference>
<evidence type="ECO:0000313" key="7">
    <source>
        <dbReference type="Proteomes" id="UP000196594"/>
    </source>
</evidence>
<sequence length="292" mass="33477">MDLRQLRYFKEIVDQGSISKAAEVLHMAQPPLSMLLKQIETRYGTPLIKRYRQKWEITEAGQMLYNHATHMLQQKAMFDVKMDYMMQGEVGQLRVGVSSSCIHLVGDVIRQFSQSYPKVELQIFKGDSEKLEQMLFNNEVDIAVILAPENSEQYEGFPLTPSPFALAVPKNWSNEIDLDVESIQNLMKFPFISLEAMEGYSMLENIIYYLKEKNISLNIVAKCKDITIAQYLVAKEVGISILPKIQLGYVDGIHFVDLPELEIAIQPKLFYKQEATFSPICRNFIALFKSST</sequence>
<organism evidence="6 7">
    <name type="scientific">Solibacillus kalamii</name>
    <dbReference type="NCBI Taxonomy" id="1748298"/>
    <lineage>
        <taxon>Bacteria</taxon>
        <taxon>Bacillati</taxon>
        <taxon>Bacillota</taxon>
        <taxon>Bacilli</taxon>
        <taxon>Bacillales</taxon>
        <taxon>Caryophanaceae</taxon>
        <taxon>Solibacillus</taxon>
    </lineage>
</organism>
<dbReference type="InterPro" id="IPR000847">
    <property type="entry name" value="LysR_HTH_N"/>
</dbReference>
<keyword evidence="7" id="KW-1185">Reference proteome</keyword>
<evidence type="ECO:0000256" key="1">
    <source>
        <dbReference type="ARBA" id="ARBA00009437"/>
    </source>
</evidence>